<feature type="domain" description="Ig-like" evidence="8">
    <location>
        <begin position="119"/>
        <end position="206"/>
    </location>
</feature>
<dbReference type="InterPro" id="IPR051275">
    <property type="entry name" value="Cell_adhesion_signaling"/>
</dbReference>
<evidence type="ECO:0000256" key="3">
    <source>
        <dbReference type="ARBA" id="ARBA00023157"/>
    </source>
</evidence>
<dbReference type="PROSITE" id="PS50853">
    <property type="entry name" value="FN3"/>
    <property type="match status" value="1"/>
</dbReference>
<keyword evidence="4" id="KW-0325">Glycoprotein</keyword>
<evidence type="ECO:0000256" key="1">
    <source>
        <dbReference type="ARBA" id="ARBA00004479"/>
    </source>
</evidence>
<dbReference type="GO" id="GO:0005886">
    <property type="term" value="C:plasma membrane"/>
    <property type="evidence" value="ECO:0007669"/>
    <property type="project" value="TreeGrafter"/>
</dbReference>
<evidence type="ECO:0000313" key="10">
    <source>
        <dbReference type="EMBL" id="CAC5381085.1"/>
    </source>
</evidence>
<dbReference type="SMART" id="SM00409">
    <property type="entry name" value="IG"/>
    <property type="match status" value="3"/>
</dbReference>
<dbReference type="InterPro" id="IPR003961">
    <property type="entry name" value="FN3_dom"/>
</dbReference>
<keyword evidence="7" id="KW-1133">Transmembrane helix</keyword>
<keyword evidence="11" id="KW-1185">Reference proteome</keyword>
<evidence type="ECO:0000256" key="4">
    <source>
        <dbReference type="ARBA" id="ARBA00023180"/>
    </source>
</evidence>
<dbReference type="PANTHER" id="PTHR11640">
    <property type="entry name" value="NEPHRIN"/>
    <property type="match status" value="1"/>
</dbReference>
<evidence type="ECO:0000259" key="8">
    <source>
        <dbReference type="PROSITE" id="PS50835"/>
    </source>
</evidence>
<keyword evidence="5" id="KW-0393">Immunoglobulin domain</keyword>
<dbReference type="SUPFAM" id="SSF48726">
    <property type="entry name" value="Immunoglobulin"/>
    <property type="match status" value="4"/>
</dbReference>
<dbReference type="GO" id="GO:0098609">
    <property type="term" value="P:cell-cell adhesion"/>
    <property type="evidence" value="ECO:0007669"/>
    <property type="project" value="TreeGrafter"/>
</dbReference>
<proteinExistence type="predicted"/>
<dbReference type="InterPro" id="IPR003598">
    <property type="entry name" value="Ig_sub2"/>
</dbReference>
<dbReference type="InterPro" id="IPR036179">
    <property type="entry name" value="Ig-like_dom_sf"/>
</dbReference>
<keyword evidence="3" id="KW-1015">Disulfide bond</keyword>
<protein>
    <recommendedName>
        <fullName evidence="12">NCAM</fullName>
    </recommendedName>
</protein>
<dbReference type="InterPro" id="IPR013783">
    <property type="entry name" value="Ig-like_fold"/>
</dbReference>
<dbReference type="InterPro" id="IPR013106">
    <property type="entry name" value="Ig_V-set"/>
</dbReference>
<accession>A0A6J8BB06</accession>
<dbReference type="GO" id="GO:0005911">
    <property type="term" value="C:cell-cell junction"/>
    <property type="evidence" value="ECO:0007669"/>
    <property type="project" value="TreeGrafter"/>
</dbReference>
<dbReference type="EMBL" id="CACVKT020002989">
    <property type="protein sequence ID" value="CAC5381085.1"/>
    <property type="molecule type" value="Genomic_DNA"/>
</dbReference>
<feature type="transmembrane region" description="Helical" evidence="7">
    <location>
        <begin position="615"/>
        <end position="639"/>
    </location>
</feature>
<organism evidence="10 11">
    <name type="scientific">Mytilus coruscus</name>
    <name type="common">Sea mussel</name>
    <dbReference type="NCBI Taxonomy" id="42192"/>
    <lineage>
        <taxon>Eukaryota</taxon>
        <taxon>Metazoa</taxon>
        <taxon>Spiralia</taxon>
        <taxon>Lophotrochozoa</taxon>
        <taxon>Mollusca</taxon>
        <taxon>Bivalvia</taxon>
        <taxon>Autobranchia</taxon>
        <taxon>Pteriomorphia</taxon>
        <taxon>Mytilida</taxon>
        <taxon>Mytiloidea</taxon>
        <taxon>Mytilidae</taxon>
        <taxon>Mytilinae</taxon>
        <taxon>Mytilus</taxon>
    </lineage>
</organism>
<dbReference type="PANTHER" id="PTHR11640:SF31">
    <property type="entry name" value="IRREGULAR CHIASM C-ROUGHEST PROTEIN-RELATED"/>
    <property type="match status" value="1"/>
</dbReference>
<dbReference type="CDD" id="cd00063">
    <property type="entry name" value="FN3"/>
    <property type="match status" value="1"/>
</dbReference>
<dbReference type="InterPro" id="IPR036116">
    <property type="entry name" value="FN3_sf"/>
</dbReference>
<dbReference type="PROSITE" id="PS50835">
    <property type="entry name" value="IG_LIKE"/>
    <property type="match status" value="4"/>
</dbReference>
<dbReference type="Pfam" id="PF00041">
    <property type="entry name" value="fn3"/>
    <property type="match status" value="1"/>
</dbReference>
<feature type="compositionally biased region" description="Basic and acidic residues" evidence="6">
    <location>
        <begin position="685"/>
        <end position="723"/>
    </location>
</feature>
<keyword evidence="7" id="KW-0812">Transmembrane</keyword>
<dbReference type="AlphaFoldDB" id="A0A6J8BB06"/>
<evidence type="ECO:0000256" key="7">
    <source>
        <dbReference type="SAM" id="Phobius"/>
    </source>
</evidence>
<evidence type="ECO:0008006" key="12">
    <source>
        <dbReference type="Google" id="ProtNLM"/>
    </source>
</evidence>
<dbReference type="InterPro" id="IPR007110">
    <property type="entry name" value="Ig-like_dom"/>
</dbReference>
<dbReference type="Pfam" id="PF13927">
    <property type="entry name" value="Ig_3"/>
    <property type="match status" value="1"/>
</dbReference>
<dbReference type="SMART" id="SM00408">
    <property type="entry name" value="IGc2"/>
    <property type="match status" value="3"/>
</dbReference>
<dbReference type="GO" id="GO:0050839">
    <property type="term" value="F:cell adhesion molecule binding"/>
    <property type="evidence" value="ECO:0007669"/>
    <property type="project" value="TreeGrafter"/>
</dbReference>
<sequence>MKAVEQMILMLIWSSIHRSSAKLDVLVRINESTVLKCPTHSTTTSTNWFVPGIVAPISTNSTLYTDNNRISITVNHRKGEYNLRISNFQTSDVGIYKCTVSIKNVAYQHEFNLIIGKPPRNLRIENIENQSTVQGKEGEELTLKCTVESGEPKESLLFERNGNILKESNTSTVILTFILRHTDHRSLYTCKAISSALNVTLSQFVTVMVLYAPQVNLGNVGESLMIEEGNKLTVNCIAEGNPEPYNYTWTKMSETTRLISTLPAFYINVIQRKDAGLYSCVVTNTIGSGKADTNVVVMYSPKVDIIYTNYTEKTKQRCLVCKVKGVPEEYTFSEWEHKSYYGDHIRFMSGNQNGSLTLPTENMRDSGYQDNGYYKCTVSNGIADSDGVMRQSAEVYLVVEGKPIFVSDNVEEVYGKYLGSISIVVNIFSIPKYTELEVLDGKSQPISFGSHFRLIEENTSVMDQFLGTEIKVIGYKITVKIERLTNDNIDKYTFKAKNEFGQSMHMISVLFAGTPEPPLNVTVVPVENGARIEWTTNFNGGFKQSFFIEYREQEDKRWQKVQTLTSTMNDRMFWTIGNLHEDRSYSFRMFSRNKIGDSNRTDEIDVKIFKKKNEAILYGVVGSVLFGSILVIVSLIYLIKKWINKQSMTKKKAVNKDYSQAYNLEERVYDEIDENNMTGSCFIKTEKNERNDNKDEDQPIQKENNGRRRDILFSRSQSSKENDESNAIENTRQSHENLHGTHSYEQF</sequence>
<evidence type="ECO:0000313" key="11">
    <source>
        <dbReference type="Proteomes" id="UP000507470"/>
    </source>
</evidence>
<feature type="domain" description="Ig-like" evidence="8">
    <location>
        <begin position="213"/>
        <end position="296"/>
    </location>
</feature>
<feature type="region of interest" description="Disordered" evidence="6">
    <location>
        <begin position="685"/>
        <end position="747"/>
    </location>
</feature>
<comment type="subcellular location">
    <subcellularLocation>
        <location evidence="1">Membrane</location>
        <topology evidence="1">Single-pass type I membrane protein</topology>
    </subcellularLocation>
</comment>
<feature type="domain" description="Ig-like" evidence="8">
    <location>
        <begin position="30"/>
        <end position="114"/>
    </location>
</feature>
<reference evidence="10 11" key="1">
    <citation type="submission" date="2020-06" db="EMBL/GenBank/DDBJ databases">
        <authorList>
            <person name="Li R."/>
            <person name="Bekaert M."/>
        </authorList>
    </citation>
    <scope>NUCLEOTIDE SEQUENCE [LARGE SCALE GENOMIC DNA]</scope>
    <source>
        <strain evidence="11">wild</strain>
    </source>
</reference>
<dbReference type="SUPFAM" id="SSF49265">
    <property type="entry name" value="Fibronectin type III"/>
    <property type="match status" value="1"/>
</dbReference>
<dbReference type="Gene3D" id="2.60.40.10">
    <property type="entry name" value="Immunoglobulins"/>
    <property type="match status" value="4"/>
</dbReference>
<name>A0A6J8BB06_MYTCO</name>
<dbReference type="Proteomes" id="UP000507470">
    <property type="component" value="Unassembled WGS sequence"/>
</dbReference>
<evidence type="ECO:0000256" key="6">
    <source>
        <dbReference type="SAM" id="MobiDB-lite"/>
    </source>
</evidence>
<gene>
    <name evidence="10" type="ORF">MCOR_17000</name>
</gene>
<keyword evidence="2 7" id="KW-0472">Membrane</keyword>
<evidence type="ECO:0000256" key="5">
    <source>
        <dbReference type="ARBA" id="ARBA00023319"/>
    </source>
</evidence>
<dbReference type="Pfam" id="PF07686">
    <property type="entry name" value="V-set"/>
    <property type="match status" value="1"/>
</dbReference>
<evidence type="ECO:0000256" key="2">
    <source>
        <dbReference type="ARBA" id="ARBA00023136"/>
    </source>
</evidence>
<feature type="domain" description="Ig-like" evidence="8">
    <location>
        <begin position="301"/>
        <end position="396"/>
    </location>
</feature>
<evidence type="ECO:0000259" key="9">
    <source>
        <dbReference type="PROSITE" id="PS50853"/>
    </source>
</evidence>
<dbReference type="OrthoDB" id="9972932at2759"/>
<dbReference type="InterPro" id="IPR003599">
    <property type="entry name" value="Ig_sub"/>
</dbReference>
<feature type="domain" description="Fibronectin type-III" evidence="9">
    <location>
        <begin position="514"/>
        <end position="612"/>
    </location>
</feature>
<dbReference type="SMART" id="SM00060">
    <property type="entry name" value="FN3"/>
    <property type="match status" value="1"/>
</dbReference>